<organism evidence="1 2">
    <name type="scientific">Argiope bruennichi</name>
    <name type="common">Wasp spider</name>
    <name type="synonym">Aranea bruennichi</name>
    <dbReference type="NCBI Taxonomy" id="94029"/>
    <lineage>
        <taxon>Eukaryota</taxon>
        <taxon>Metazoa</taxon>
        <taxon>Ecdysozoa</taxon>
        <taxon>Arthropoda</taxon>
        <taxon>Chelicerata</taxon>
        <taxon>Arachnida</taxon>
        <taxon>Araneae</taxon>
        <taxon>Araneomorphae</taxon>
        <taxon>Entelegynae</taxon>
        <taxon>Araneoidea</taxon>
        <taxon>Araneidae</taxon>
        <taxon>Argiope</taxon>
    </lineage>
</organism>
<dbReference type="Proteomes" id="UP000807504">
    <property type="component" value="Unassembled WGS sequence"/>
</dbReference>
<reference evidence="1" key="2">
    <citation type="submission" date="2020-06" db="EMBL/GenBank/DDBJ databases">
        <authorList>
            <person name="Sheffer M."/>
        </authorList>
    </citation>
    <scope>NUCLEOTIDE SEQUENCE</scope>
</reference>
<reference evidence="1" key="1">
    <citation type="journal article" date="2020" name="bioRxiv">
        <title>Chromosome-level reference genome of the European wasp spider Argiope bruennichi: a resource for studies on range expansion and evolutionary adaptation.</title>
        <authorList>
            <person name="Sheffer M.M."/>
            <person name="Hoppe A."/>
            <person name="Krehenwinkel H."/>
            <person name="Uhl G."/>
            <person name="Kuss A.W."/>
            <person name="Jensen L."/>
            <person name="Jensen C."/>
            <person name="Gillespie R.G."/>
            <person name="Hoff K.J."/>
            <person name="Prost S."/>
        </authorList>
    </citation>
    <scope>NUCLEOTIDE SEQUENCE</scope>
</reference>
<protein>
    <submittedName>
        <fullName evidence="1">Dynein heavy chain 6 like protein</fullName>
    </submittedName>
</protein>
<name>A0A8T0E9C4_ARGBR</name>
<keyword evidence="2" id="KW-1185">Reference proteome</keyword>
<evidence type="ECO:0000313" key="1">
    <source>
        <dbReference type="EMBL" id="KAF8767051.1"/>
    </source>
</evidence>
<accession>A0A8T0E9C4</accession>
<gene>
    <name evidence="1" type="ORF">HNY73_020058</name>
</gene>
<dbReference type="AlphaFoldDB" id="A0A8T0E9C4"/>
<evidence type="ECO:0000313" key="2">
    <source>
        <dbReference type="Proteomes" id="UP000807504"/>
    </source>
</evidence>
<dbReference type="EMBL" id="JABXBU010002230">
    <property type="protein sequence ID" value="KAF8767051.1"/>
    <property type="molecule type" value="Genomic_DNA"/>
</dbReference>
<comment type="caution">
    <text evidence="1">The sequence shown here is derived from an EMBL/GenBank/DDBJ whole genome shotgun (WGS) entry which is preliminary data.</text>
</comment>
<sequence>MKRDNTRNFEKKQEELLMKMLKRPVLQPYYNLPRPSLRKKSSEAHLVLKEGTEPMLGFSELQKFKMVNETRTITPYSSIEATEKSIGKSETATIPELKIPINDPKRFFLEKLGRIPVYHLGGLVNLVRNHPDIGYISMNREHMDLVNDYDPYRFTICSYNSINKENYATVSSNGVIEFYKGDADFLPLDRLEVERKLFIALKEIPSFATFRLWKAFIIWLKKNRMKRFIEARDKLEMFFATKYSQKAETPF</sequence>
<proteinExistence type="predicted"/>